<protein>
    <submittedName>
        <fullName evidence="1">Uncharacterized protein</fullName>
    </submittedName>
</protein>
<reference evidence="1" key="1">
    <citation type="submission" date="2022-10" db="EMBL/GenBank/DDBJ databases">
        <title>The complete genomes of actinobacterial strains from the NBC collection.</title>
        <authorList>
            <person name="Joergensen T.S."/>
            <person name="Alvarez Arevalo M."/>
            <person name="Sterndorff E.B."/>
            <person name="Faurdal D."/>
            <person name="Vuksanovic O."/>
            <person name="Mourched A.-S."/>
            <person name="Charusanti P."/>
            <person name="Shaw S."/>
            <person name="Blin K."/>
            <person name="Weber T."/>
        </authorList>
    </citation>
    <scope>NUCLEOTIDE SEQUENCE</scope>
    <source>
        <strain evidence="1">NBC_00060</strain>
    </source>
</reference>
<organism evidence="1">
    <name type="scientific">Streptomyces sp. NBC_00060</name>
    <dbReference type="NCBI Taxonomy" id="2975636"/>
    <lineage>
        <taxon>Bacteria</taxon>
        <taxon>Bacillati</taxon>
        <taxon>Actinomycetota</taxon>
        <taxon>Actinomycetes</taxon>
        <taxon>Kitasatosporales</taxon>
        <taxon>Streptomycetaceae</taxon>
        <taxon>Streptomyces</taxon>
    </lineage>
</organism>
<accession>A0AAU2H2V0</accession>
<name>A0AAU2H2V0_9ACTN</name>
<dbReference type="EMBL" id="CP108253">
    <property type="protein sequence ID" value="WTU42250.1"/>
    <property type="molecule type" value="Genomic_DNA"/>
</dbReference>
<evidence type="ECO:0000313" key="1">
    <source>
        <dbReference type="EMBL" id="WTU42250.1"/>
    </source>
</evidence>
<proteinExistence type="predicted"/>
<dbReference type="AlphaFoldDB" id="A0AAU2H2V0"/>
<sequence length="60" mass="6689">MDLTLKITFEPEDGSDAVLARCWLAEQIRYFTGLPITGYADALHPAASFHVTELTFVDTE</sequence>
<gene>
    <name evidence="1" type="ORF">OHV25_23065</name>
</gene>